<dbReference type="Gene3D" id="3.40.50.1820">
    <property type="entry name" value="alpha/beta hydrolase"/>
    <property type="match status" value="1"/>
</dbReference>
<proteinExistence type="inferred from homology"/>
<evidence type="ECO:0000259" key="4">
    <source>
        <dbReference type="Pfam" id="PF07859"/>
    </source>
</evidence>
<feature type="active site" evidence="3">
    <location>
        <position position="168"/>
    </location>
</feature>
<dbReference type="PANTHER" id="PTHR48081">
    <property type="entry name" value="AB HYDROLASE SUPERFAMILY PROTEIN C4A8.06C"/>
    <property type="match status" value="1"/>
</dbReference>
<dbReference type="Pfam" id="PF07859">
    <property type="entry name" value="Abhydrolase_3"/>
    <property type="match status" value="1"/>
</dbReference>
<dbReference type="InterPro" id="IPR013094">
    <property type="entry name" value="AB_hydrolase_3"/>
</dbReference>
<dbReference type="PROSITE" id="PS01174">
    <property type="entry name" value="LIPASE_GDXG_SER"/>
    <property type="match status" value="1"/>
</dbReference>
<comment type="similarity">
    <text evidence="1">Belongs to the 'GDXG' lipolytic enzyme family.</text>
</comment>
<dbReference type="GeneID" id="42001663"/>
<evidence type="ECO:0000256" key="3">
    <source>
        <dbReference type="PROSITE-ProRule" id="PRU10038"/>
    </source>
</evidence>
<dbReference type="InterPro" id="IPR033140">
    <property type="entry name" value="Lipase_GDXG_put_SER_AS"/>
</dbReference>
<evidence type="ECO:0000256" key="2">
    <source>
        <dbReference type="ARBA" id="ARBA00022801"/>
    </source>
</evidence>
<accession>A0A507CEP5</accession>
<comment type="caution">
    <text evidence="5">The sequence shown here is derived from an EMBL/GenBank/DDBJ whole genome shotgun (WGS) entry which is preliminary data.</text>
</comment>
<dbReference type="EMBL" id="QEAO01000002">
    <property type="protein sequence ID" value="TPX37659.1"/>
    <property type="molecule type" value="Genomic_DNA"/>
</dbReference>
<dbReference type="RefSeq" id="XP_031027570.1">
    <property type="nucleotide sequence ID" value="XM_031166366.1"/>
</dbReference>
<name>A0A507CEP5_9FUNG</name>
<keyword evidence="2" id="KW-0378">Hydrolase</keyword>
<dbReference type="AlphaFoldDB" id="A0A507CEP5"/>
<dbReference type="PANTHER" id="PTHR48081:SF8">
    <property type="entry name" value="ALPHA_BETA HYDROLASE FOLD-3 DOMAIN-CONTAINING PROTEIN-RELATED"/>
    <property type="match status" value="1"/>
</dbReference>
<evidence type="ECO:0000256" key="1">
    <source>
        <dbReference type="ARBA" id="ARBA00010515"/>
    </source>
</evidence>
<evidence type="ECO:0000313" key="6">
    <source>
        <dbReference type="Proteomes" id="UP000319731"/>
    </source>
</evidence>
<organism evidence="5 6">
    <name type="scientific">Synchytrium microbalum</name>
    <dbReference type="NCBI Taxonomy" id="1806994"/>
    <lineage>
        <taxon>Eukaryota</taxon>
        <taxon>Fungi</taxon>
        <taxon>Fungi incertae sedis</taxon>
        <taxon>Chytridiomycota</taxon>
        <taxon>Chytridiomycota incertae sedis</taxon>
        <taxon>Chytridiomycetes</taxon>
        <taxon>Synchytriales</taxon>
        <taxon>Synchytriaceae</taxon>
        <taxon>Synchytrium</taxon>
    </lineage>
</organism>
<dbReference type="GO" id="GO:0016787">
    <property type="term" value="F:hydrolase activity"/>
    <property type="evidence" value="ECO:0007669"/>
    <property type="project" value="UniProtKB-KW"/>
</dbReference>
<keyword evidence="6" id="KW-1185">Reference proteome</keyword>
<gene>
    <name evidence="5" type="ORF">SmJEL517_g00437</name>
</gene>
<evidence type="ECO:0000313" key="5">
    <source>
        <dbReference type="EMBL" id="TPX37659.1"/>
    </source>
</evidence>
<dbReference type="SUPFAM" id="SSF53474">
    <property type="entry name" value="alpha/beta-Hydrolases"/>
    <property type="match status" value="1"/>
</dbReference>
<protein>
    <recommendedName>
        <fullName evidence="4">Alpha/beta hydrolase fold-3 domain-containing protein</fullName>
    </recommendedName>
</protein>
<dbReference type="InterPro" id="IPR050300">
    <property type="entry name" value="GDXG_lipolytic_enzyme"/>
</dbReference>
<dbReference type="OrthoDB" id="408631at2759"/>
<dbReference type="Proteomes" id="UP000319731">
    <property type="component" value="Unassembled WGS sequence"/>
</dbReference>
<dbReference type="InterPro" id="IPR029058">
    <property type="entry name" value="AB_hydrolase_fold"/>
</dbReference>
<feature type="domain" description="Alpha/beta hydrolase fold-3" evidence="4">
    <location>
        <begin position="96"/>
        <end position="301"/>
    </location>
</feature>
<reference evidence="5 6" key="1">
    <citation type="journal article" date="2019" name="Sci. Rep.">
        <title>Comparative genomics of chytrid fungi reveal insights into the obligate biotrophic and pathogenic lifestyle of Synchytrium endobioticum.</title>
        <authorList>
            <person name="van de Vossenberg B.T.L.H."/>
            <person name="Warris S."/>
            <person name="Nguyen H.D.T."/>
            <person name="van Gent-Pelzer M.P.E."/>
            <person name="Joly D.L."/>
            <person name="van de Geest H.C."/>
            <person name="Bonants P.J.M."/>
            <person name="Smith D.S."/>
            <person name="Levesque C.A."/>
            <person name="van der Lee T.A.J."/>
        </authorList>
    </citation>
    <scope>NUCLEOTIDE SEQUENCE [LARGE SCALE GENOMIC DNA]</scope>
    <source>
        <strain evidence="5 6">JEL517</strain>
    </source>
</reference>
<dbReference type="STRING" id="1806994.A0A507CEP5"/>
<sequence>MTVTQSPQWPASWDETTKGTLQAFQQFLSIPDAITMRNVLSSLPAAPLPDDVVITQVTIPRIATKLEAKVDGDVAAEWQESTTLTDATKSSAPVCIYFHGGGYIVGSKEGGRPNTTILAQNGVRVLSINYRLGPEVLHPAAITDAYSTYKWVLSQGVKAEKVVVSGDSAGAGLTYALALYLRDQKEEMPAGLAPTTPFVELSLNSPSVNLGDEFTACMLVHTENAYTLKVMRDGYIKDTDIVKTDPYISPLLATPGGLPPQYITTGTCDRLLAEDLALTLTRFKSETIIFELYDDMIHDFQLLTFLPSAQKALVRQATFMKDVTTAGKKLSGSLTHFGPDGEKKGDLSEADLKSRLKDLVKRWKAVEPKAEGLAIYEKASA</sequence>